<evidence type="ECO:0000313" key="2">
    <source>
        <dbReference type="Proteomes" id="UP001149860"/>
    </source>
</evidence>
<protein>
    <submittedName>
        <fullName evidence="1">tRNA (Adenine(22)-N(1))-methyltransferase TrmK</fullName>
    </submittedName>
</protein>
<organism evidence="1 2">
    <name type="scientific">Lentilactobacillus terminaliae</name>
    <dbReference type="NCBI Taxonomy" id="3003483"/>
    <lineage>
        <taxon>Bacteria</taxon>
        <taxon>Bacillati</taxon>
        <taxon>Bacillota</taxon>
        <taxon>Bacilli</taxon>
        <taxon>Lactobacillales</taxon>
        <taxon>Lactobacillaceae</taxon>
        <taxon>Lentilactobacillus</taxon>
    </lineage>
</organism>
<gene>
    <name evidence="1" type="ORF">O0236_005620</name>
</gene>
<keyword evidence="2" id="KW-1185">Reference proteome</keyword>
<proteinExistence type="predicted"/>
<sequence length="234" mass="26042">MNSTHLSVRLATVGKYVKPNSRLADIGSDHAYLPINLALNGIIKYGVVGEVREGPLDNAKHEIAKAGLNEMLQPRLADGLAAIEPGDNVDHITIAGMGGALITHILESDKERLTGEETLILQPNVGEENVRRWLMDNGYTITAEDILEEDGHIYEIIVGQQIGQVPQYAAEDLFFGPKLRIEQNQTFIKKWQRELTQKQGILDNIVQSHHADQTKVSQFTNEIEMIKEILNSES</sequence>
<reference evidence="1" key="1">
    <citation type="submission" date="2024-08" db="EMBL/GenBank/DDBJ databases">
        <title>Lentilactobacillus sp. nov., isolated from tree bark.</title>
        <authorList>
            <person name="Phuengjayaem S."/>
            <person name="Tanasupawat S."/>
        </authorList>
    </citation>
    <scope>NUCLEOTIDE SEQUENCE</scope>
    <source>
        <strain evidence="1">SPB1-3</strain>
    </source>
</reference>
<name>A0ACD5DCY7_9LACO</name>
<accession>A0ACD5DCY7</accession>
<dbReference type="Proteomes" id="UP001149860">
    <property type="component" value="Chromosome"/>
</dbReference>
<evidence type="ECO:0000313" key="1">
    <source>
        <dbReference type="EMBL" id="XFD38915.1"/>
    </source>
</evidence>
<dbReference type="EMBL" id="CP168151">
    <property type="protein sequence ID" value="XFD38915.1"/>
    <property type="molecule type" value="Genomic_DNA"/>
</dbReference>